<gene>
    <name evidence="3" type="ORF">J121_2231</name>
</gene>
<dbReference type="STRING" id="1306953.J121_2231"/>
<name>A0A0L1KAY4_9SPHN</name>
<dbReference type="InterPro" id="IPR012338">
    <property type="entry name" value="Beta-lactam/transpept-like"/>
</dbReference>
<dbReference type="EMBL" id="JYNE01000027">
    <property type="protein sequence ID" value="KNH01215.1"/>
    <property type="molecule type" value="Genomic_DNA"/>
</dbReference>
<dbReference type="AlphaFoldDB" id="A0A0L1KAY4"/>
<evidence type="ECO:0000256" key="1">
    <source>
        <dbReference type="SAM" id="SignalP"/>
    </source>
</evidence>
<reference evidence="3" key="1">
    <citation type="submission" date="2015-02" db="EMBL/GenBank/DDBJ databases">
        <authorList>
            <person name="Chooi Y.-H."/>
        </authorList>
    </citation>
    <scope>NUCLEOTIDE SEQUENCE [LARGE SCALE GENOMIC DNA]</scope>
    <source>
        <strain evidence="3">LAMA 915</strain>
    </source>
</reference>
<organism evidence="3 4">
    <name type="scientific">Qipengyuania citrea LAMA 915</name>
    <dbReference type="NCBI Taxonomy" id="1306953"/>
    <lineage>
        <taxon>Bacteria</taxon>
        <taxon>Pseudomonadati</taxon>
        <taxon>Pseudomonadota</taxon>
        <taxon>Alphaproteobacteria</taxon>
        <taxon>Sphingomonadales</taxon>
        <taxon>Erythrobacteraceae</taxon>
        <taxon>Qipengyuania</taxon>
    </lineage>
</organism>
<dbReference type="SUPFAM" id="SSF56601">
    <property type="entry name" value="beta-lactamase/transpeptidase-like"/>
    <property type="match status" value="1"/>
</dbReference>
<evidence type="ECO:0000259" key="2">
    <source>
        <dbReference type="Pfam" id="PF00144"/>
    </source>
</evidence>
<evidence type="ECO:0000313" key="3">
    <source>
        <dbReference type="EMBL" id="KNH01215.1"/>
    </source>
</evidence>
<dbReference type="Pfam" id="PF00144">
    <property type="entry name" value="Beta-lactamase"/>
    <property type="match status" value="2"/>
</dbReference>
<feature type="chain" id="PRO_5005554280" evidence="1">
    <location>
        <begin position="23"/>
        <end position="403"/>
    </location>
</feature>
<comment type="caution">
    <text evidence="3">The sequence shown here is derived from an EMBL/GenBank/DDBJ whole genome shotgun (WGS) entry which is preliminary data.</text>
</comment>
<accession>A0A0L1KAY4</accession>
<dbReference type="PROSITE" id="PS51257">
    <property type="entry name" value="PROKAR_LIPOPROTEIN"/>
    <property type="match status" value="1"/>
</dbReference>
<dbReference type="Proteomes" id="UP000037446">
    <property type="component" value="Unassembled WGS sequence"/>
</dbReference>
<keyword evidence="1" id="KW-0732">Signal</keyword>
<feature type="domain" description="Beta-lactamase-related" evidence="2">
    <location>
        <begin position="100"/>
        <end position="275"/>
    </location>
</feature>
<proteinExistence type="predicted"/>
<dbReference type="PATRIC" id="fig|1306953.7.peg.2305"/>
<feature type="domain" description="Beta-lactamase-related" evidence="2">
    <location>
        <begin position="334"/>
        <end position="390"/>
    </location>
</feature>
<sequence length="403" mass="41913">MMRGLMISVAALALAGCGTAYGDGGTATATAVPPPAVTQSMPEQMASLDPSDSILFWSDERRSAVFRDMEGSFPGLEVAPASTVRELPRSAAPLPASLQAELREYMAETQAAGLMVLKDGEVLFEDYGLGFGPTGRWTSFSVAKSFTSTLLGAAIADGAIASVDTPVTEIIPALAGTAYDGVSVGQIATMTSGVAWNEDYTDPDSDVAKMLAVAPVAGESQAVTYARTLTREAPAGEKWVYKTLETNLLGLIVEQATGQSLAAYAAEKIVEPAGFEGGLFWMQDLTGGNIGGCCLSLRLADYARMGQFALEGGAGTVPAGWFATAGSPLVDFATQAPGFGYGYQWWTYPGGMYGAQGIFGQAITIVPQEQLVVAVVSNWETATSSANRDGFRALIGKIVAAAE</sequence>
<evidence type="ECO:0000313" key="4">
    <source>
        <dbReference type="Proteomes" id="UP000037446"/>
    </source>
</evidence>
<dbReference type="PANTHER" id="PTHR43283">
    <property type="entry name" value="BETA-LACTAMASE-RELATED"/>
    <property type="match status" value="1"/>
</dbReference>
<protein>
    <submittedName>
        <fullName evidence="3">Beta-lactamase class C and other penicillin binding protein</fullName>
    </submittedName>
</protein>
<feature type="signal peptide" evidence="1">
    <location>
        <begin position="1"/>
        <end position="22"/>
    </location>
</feature>
<dbReference type="PANTHER" id="PTHR43283:SF14">
    <property type="entry name" value="BLL8153 PROTEIN"/>
    <property type="match status" value="1"/>
</dbReference>
<dbReference type="InterPro" id="IPR050789">
    <property type="entry name" value="Diverse_Enzym_Activities"/>
</dbReference>
<dbReference type="Gene3D" id="3.40.710.10">
    <property type="entry name" value="DD-peptidase/beta-lactamase superfamily"/>
    <property type="match status" value="1"/>
</dbReference>
<dbReference type="InterPro" id="IPR001466">
    <property type="entry name" value="Beta-lactam-related"/>
</dbReference>